<comment type="caution">
    <text evidence="1">The sequence shown here is derived from an EMBL/GenBank/DDBJ whole genome shotgun (WGS) entry which is preliminary data.</text>
</comment>
<reference evidence="1 2" key="1">
    <citation type="submission" date="2020-08" db="EMBL/GenBank/DDBJ databases">
        <title>A Genomic Blueprint of the Chicken Gut Microbiome.</title>
        <authorList>
            <person name="Gilroy R."/>
            <person name="Ravi A."/>
            <person name="Getino M."/>
            <person name="Pursley I."/>
            <person name="Horton D.L."/>
            <person name="Alikhan N.-F."/>
            <person name="Baker D."/>
            <person name="Gharbi K."/>
            <person name="Hall N."/>
            <person name="Watson M."/>
            <person name="Adriaenssens E.M."/>
            <person name="Foster-Nyarko E."/>
            <person name="Jarju S."/>
            <person name="Secka A."/>
            <person name="Antonio M."/>
            <person name="Oren A."/>
            <person name="Chaudhuri R."/>
            <person name="La Ragione R.M."/>
            <person name="Hildebrand F."/>
            <person name="Pallen M.J."/>
        </authorList>
    </citation>
    <scope>NUCLEOTIDE SEQUENCE [LARGE SCALE GENOMIC DNA]</scope>
    <source>
        <strain evidence="1 2">Sa2CUA2</strain>
    </source>
</reference>
<name>A0ABR8TMB6_9PSED</name>
<evidence type="ECO:0000313" key="2">
    <source>
        <dbReference type="Proteomes" id="UP000611945"/>
    </source>
</evidence>
<dbReference type="Proteomes" id="UP000611945">
    <property type="component" value="Unassembled WGS sequence"/>
</dbReference>
<keyword evidence="2" id="KW-1185">Reference proteome</keyword>
<sequence>MDLSPIRETIREALQEEHRSGLLANLLSTRLASLHPAIQLPDGNTPDTLLHFISAYIEQVPELIEAAAAVARETGLEAHIEPLLRVAVQFFKAPLHAEAGLAALLDDAYLAQRLIEEVNDRYLAQLGRPLIPLDNTTANLLAHQLIGEPFANALDQAVFDSVDGLLDPSRLSAAEQVACRDHLGDQQLQDAWHHWPCLSRQLGVGLQLGSGTSAG</sequence>
<evidence type="ECO:0000313" key="1">
    <source>
        <dbReference type="EMBL" id="MBD7976665.1"/>
    </source>
</evidence>
<accession>A0ABR8TMB6</accession>
<gene>
    <name evidence="1" type="ORF">H9642_05620</name>
</gene>
<dbReference type="RefSeq" id="WP_251835450.1">
    <property type="nucleotide sequence ID" value="NZ_JACSQG010000002.1"/>
</dbReference>
<organism evidence="1 2">
    <name type="scientific">Serpens gallinarum</name>
    <dbReference type="NCBI Taxonomy" id="2763075"/>
    <lineage>
        <taxon>Bacteria</taxon>
        <taxon>Pseudomonadati</taxon>
        <taxon>Pseudomonadota</taxon>
        <taxon>Gammaproteobacteria</taxon>
        <taxon>Pseudomonadales</taxon>
        <taxon>Pseudomonadaceae</taxon>
        <taxon>Pseudomonas</taxon>
    </lineage>
</organism>
<protein>
    <submittedName>
        <fullName evidence="1">Uncharacterized protein</fullName>
    </submittedName>
</protein>
<proteinExistence type="predicted"/>
<dbReference type="EMBL" id="JACSQG010000002">
    <property type="protein sequence ID" value="MBD7976665.1"/>
    <property type="molecule type" value="Genomic_DNA"/>
</dbReference>